<dbReference type="CDD" id="cd09113">
    <property type="entry name" value="PLDc_ymdC_like_2"/>
    <property type="match status" value="1"/>
</dbReference>
<evidence type="ECO:0000259" key="1">
    <source>
        <dbReference type="PROSITE" id="PS50035"/>
    </source>
</evidence>
<feature type="domain" description="PLD phosphodiesterase" evidence="1">
    <location>
        <begin position="167"/>
        <end position="194"/>
    </location>
</feature>
<dbReference type="Proteomes" id="UP000340077">
    <property type="component" value="Unassembled WGS sequence"/>
</dbReference>
<dbReference type="GO" id="GO:0032049">
    <property type="term" value="P:cardiolipin biosynthetic process"/>
    <property type="evidence" value="ECO:0007669"/>
    <property type="project" value="UniProtKB-ARBA"/>
</dbReference>
<dbReference type="EMBL" id="BGZH01000001">
    <property type="protein sequence ID" value="GBO84420.1"/>
    <property type="molecule type" value="Genomic_DNA"/>
</dbReference>
<dbReference type="PROSITE" id="PS50035">
    <property type="entry name" value="PLD"/>
    <property type="match status" value="2"/>
</dbReference>
<dbReference type="Pfam" id="PF13091">
    <property type="entry name" value="PLDc_2"/>
    <property type="match status" value="2"/>
</dbReference>
<accession>A0A5M3PNE3</accession>
<evidence type="ECO:0000313" key="2">
    <source>
        <dbReference type="EMBL" id="GBO84420.1"/>
    </source>
</evidence>
<dbReference type="InterPro" id="IPR001736">
    <property type="entry name" value="PLipase_D/transphosphatidylase"/>
</dbReference>
<dbReference type="SUPFAM" id="SSF56024">
    <property type="entry name" value="Phospholipase D/nuclease"/>
    <property type="match status" value="2"/>
</dbReference>
<dbReference type="PANTHER" id="PTHR21248">
    <property type="entry name" value="CARDIOLIPIN SYNTHASE"/>
    <property type="match status" value="1"/>
</dbReference>
<dbReference type="PANTHER" id="PTHR21248:SF12">
    <property type="entry name" value="CARDIOLIPIN SYNTHASE C"/>
    <property type="match status" value="1"/>
</dbReference>
<protein>
    <submittedName>
        <fullName evidence="2">Phospholipase D family protein</fullName>
    </submittedName>
</protein>
<organism evidence="2 3">
    <name type="scientific">Marinobacter salsuginis</name>
    <dbReference type="NCBI Taxonomy" id="418719"/>
    <lineage>
        <taxon>Bacteria</taxon>
        <taxon>Pseudomonadati</taxon>
        <taxon>Pseudomonadota</taxon>
        <taxon>Gammaproteobacteria</taxon>
        <taxon>Pseudomonadales</taxon>
        <taxon>Marinobacteraceae</taxon>
        <taxon>Marinobacter</taxon>
    </lineage>
</organism>
<dbReference type="PROSITE" id="PS51257">
    <property type="entry name" value="PROKAR_LIPOPROTEIN"/>
    <property type="match status" value="1"/>
</dbReference>
<reference evidence="2 3" key="1">
    <citation type="journal article" date="2019" name="J. Gen. Appl. Microbiol.">
        <title>Aerobic degradation of cis-dichloroethene by the marine bacterium Marinobacter salsuginis strain 5N-3.</title>
        <authorList>
            <person name="Inoue Y."/>
            <person name="Fukunaga Y."/>
            <person name="Katsumata H."/>
            <person name="Ohji S."/>
            <person name="Hosoyama A."/>
            <person name="Mori K."/>
            <person name="Ando K."/>
        </authorList>
    </citation>
    <scope>NUCLEOTIDE SEQUENCE [LARGE SCALE GENOMIC DNA]</scope>
    <source>
        <strain evidence="2 3">5N-3</strain>
    </source>
</reference>
<feature type="domain" description="PLD phosphodiesterase" evidence="1">
    <location>
        <begin position="409"/>
        <end position="436"/>
    </location>
</feature>
<dbReference type="RefSeq" id="WP_153634171.1">
    <property type="nucleotide sequence ID" value="NZ_BGZH01000001.1"/>
</dbReference>
<evidence type="ECO:0000313" key="3">
    <source>
        <dbReference type="Proteomes" id="UP000340077"/>
    </source>
</evidence>
<dbReference type="CDD" id="cd09111">
    <property type="entry name" value="PLDc_ymdC_like_1"/>
    <property type="match status" value="1"/>
</dbReference>
<proteinExistence type="predicted"/>
<dbReference type="Gene3D" id="3.30.870.10">
    <property type="entry name" value="Endonuclease Chain A"/>
    <property type="match status" value="2"/>
</dbReference>
<dbReference type="AlphaFoldDB" id="A0A5M3PNE3"/>
<dbReference type="SMART" id="SM00155">
    <property type="entry name" value="PLDc"/>
    <property type="match status" value="2"/>
</dbReference>
<comment type="caution">
    <text evidence="2">The sequence shown here is derived from an EMBL/GenBank/DDBJ whole genome shotgun (WGS) entry which is preliminary data.</text>
</comment>
<gene>
    <name evidence="2" type="ORF">MS5N3_18710</name>
</gene>
<sequence>MTESRTTFTLTLFLLTSLLTGCALPSLKDRSQSEAFSQEQTAGTRLGRAVGYEFENHPGLSGIAALQNPLDAFVARALLAEASDRSLDVQYYIWQDDITGKLLLYSLYRAAERGVRVRLLLDDNGIAGMDEWLSALNHHDNVEVRLFNPFVIRSSRALGFLTDFGRLNHRMHNKSFTADNQATIIGGRNVADEYFGVGSGALFSDLDVLAIGPVVDRVSQDFDRYWASESSYPADRLLSAVGDEDLDALETSLAAVEQNAEARRFVAALRNSDFLQELLDQEVSFVWAPVEMVSDDPAKAQGLEEEHGLLSQQLALALGEPEKTVALVSPYFVPGNPGVELFRDLEASGVEVRILTNSLEANDVALVHSGYAKYREALLEAGVELFELRKFRSENEDEHQSSGGMVGSSAASLHAKTFAVDGETLFVGSFNFDPRSANLNTELGFLIKSPELADALESAFPEQVRLAAYEVILGEDGELRWLEFNGSETIEHHHEPNVGAFKRALVYLFSLLPVEPLL</sequence>
<dbReference type="GO" id="GO:0030572">
    <property type="term" value="F:phosphatidyltransferase activity"/>
    <property type="evidence" value="ECO:0007669"/>
    <property type="project" value="UniProtKB-ARBA"/>
</dbReference>
<name>A0A5M3PNE3_9GAMM</name>
<dbReference type="InterPro" id="IPR025202">
    <property type="entry name" value="PLD-like_dom"/>
</dbReference>
<keyword evidence="3" id="KW-1185">Reference proteome</keyword>